<dbReference type="PANTHER" id="PTHR42760">
    <property type="entry name" value="SHORT-CHAIN DEHYDROGENASES/REDUCTASES FAMILY MEMBER"/>
    <property type="match status" value="1"/>
</dbReference>
<dbReference type="PANTHER" id="PTHR42760:SF40">
    <property type="entry name" value="3-OXOACYL-[ACYL-CARRIER-PROTEIN] REDUCTASE, CHLOROPLASTIC"/>
    <property type="match status" value="1"/>
</dbReference>
<dbReference type="GO" id="GO:0030497">
    <property type="term" value="P:fatty acid elongation"/>
    <property type="evidence" value="ECO:0007669"/>
    <property type="project" value="TreeGrafter"/>
</dbReference>
<keyword evidence="2" id="KW-0969">Cilium</keyword>
<dbReference type="Proteomes" id="UP000178449">
    <property type="component" value="Unassembled WGS sequence"/>
</dbReference>
<dbReference type="InterPro" id="IPR036291">
    <property type="entry name" value="NAD(P)-bd_dom_sf"/>
</dbReference>
<sequence length="258" mass="27548">MRLNQKVIVITGGAGLIGKAVAQSLASEGACVVLADMNLANAQGAASELGALGLSGRFVPMEVNITSKASVEGLIAALAQSEGRIDGLINCAYPRNKNFGRPFMEVEYEDFCENVDLHLGGYFLCCQRFAHYFIQVGKGGSIINLSSIYGLVAPRYELYAGTKMGIPPEYPAIKGALNMLTKYMAKTLKGTGIRVNAVSPGGVLDKQPEVFLERYKGQCVSKGMLNPADLGGVMVFLMSDESQYLNGQNLVVDDGFTL</sequence>
<dbReference type="SUPFAM" id="SSF51735">
    <property type="entry name" value="NAD(P)-binding Rossmann-fold domains"/>
    <property type="match status" value="1"/>
</dbReference>
<organism evidence="2 3">
    <name type="scientific">Candidatus Lambdaproteobacteria bacterium RIFOXYD2_FULL_50_16</name>
    <dbReference type="NCBI Taxonomy" id="1817772"/>
    <lineage>
        <taxon>Bacteria</taxon>
        <taxon>Pseudomonadati</taxon>
        <taxon>Pseudomonadota</taxon>
        <taxon>Candidatus Lambdaproteobacteria</taxon>
    </lineage>
</organism>
<proteinExistence type="inferred from homology"/>
<dbReference type="Pfam" id="PF13561">
    <property type="entry name" value="adh_short_C2"/>
    <property type="match status" value="1"/>
</dbReference>
<evidence type="ECO:0000313" key="2">
    <source>
        <dbReference type="EMBL" id="OGG94294.1"/>
    </source>
</evidence>
<protein>
    <submittedName>
        <fullName evidence="2">Flagellin modification protein A</fullName>
    </submittedName>
</protein>
<comment type="similarity">
    <text evidence="1">Belongs to the short-chain dehydrogenases/reductases (SDR) family.</text>
</comment>
<gene>
    <name evidence="2" type="ORF">A2527_14640</name>
</gene>
<dbReference type="Gene3D" id="3.40.50.720">
    <property type="entry name" value="NAD(P)-binding Rossmann-like Domain"/>
    <property type="match status" value="1"/>
</dbReference>
<dbReference type="AlphaFoldDB" id="A0A1F6G855"/>
<dbReference type="EMBL" id="MFNE01000040">
    <property type="protein sequence ID" value="OGG94294.1"/>
    <property type="molecule type" value="Genomic_DNA"/>
</dbReference>
<evidence type="ECO:0000313" key="3">
    <source>
        <dbReference type="Proteomes" id="UP000178449"/>
    </source>
</evidence>
<dbReference type="PRINTS" id="PR00081">
    <property type="entry name" value="GDHRDH"/>
</dbReference>
<keyword evidence="2" id="KW-0282">Flagellum</keyword>
<dbReference type="GO" id="GO:0016616">
    <property type="term" value="F:oxidoreductase activity, acting on the CH-OH group of donors, NAD or NADP as acceptor"/>
    <property type="evidence" value="ECO:0007669"/>
    <property type="project" value="TreeGrafter"/>
</dbReference>
<dbReference type="STRING" id="1817772.A2527_14640"/>
<evidence type="ECO:0000256" key="1">
    <source>
        <dbReference type="ARBA" id="ARBA00006484"/>
    </source>
</evidence>
<comment type="caution">
    <text evidence="2">The sequence shown here is derived from an EMBL/GenBank/DDBJ whole genome shotgun (WGS) entry which is preliminary data.</text>
</comment>
<name>A0A1F6G855_9PROT</name>
<dbReference type="NCBIfam" id="NF006619">
    <property type="entry name" value="PRK09186.1"/>
    <property type="match status" value="1"/>
</dbReference>
<keyword evidence="2" id="KW-0966">Cell projection</keyword>
<reference evidence="2 3" key="1">
    <citation type="journal article" date="2016" name="Nat. Commun.">
        <title>Thousands of microbial genomes shed light on interconnected biogeochemical processes in an aquifer system.</title>
        <authorList>
            <person name="Anantharaman K."/>
            <person name="Brown C.T."/>
            <person name="Hug L.A."/>
            <person name="Sharon I."/>
            <person name="Castelle C.J."/>
            <person name="Probst A.J."/>
            <person name="Thomas B.C."/>
            <person name="Singh A."/>
            <person name="Wilkins M.J."/>
            <person name="Karaoz U."/>
            <person name="Brodie E.L."/>
            <person name="Williams K.H."/>
            <person name="Hubbard S.S."/>
            <person name="Banfield J.F."/>
        </authorList>
    </citation>
    <scope>NUCLEOTIDE SEQUENCE [LARGE SCALE GENOMIC DNA]</scope>
</reference>
<dbReference type="InterPro" id="IPR002347">
    <property type="entry name" value="SDR_fam"/>
</dbReference>
<accession>A0A1F6G855</accession>